<dbReference type="AlphaFoldDB" id="A0A2W0HW22"/>
<dbReference type="RefSeq" id="WP_110517443.1">
    <property type="nucleotide sequence ID" value="NZ_PDOF01000001.1"/>
</dbReference>
<organism evidence="1 2">
    <name type="scientific">Alteribacter lacisalsi</name>
    <dbReference type="NCBI Taxonomy" id="2045244"/>
    <lineage>
        <taxon>Bacteria</taxon>
        <taxon>Bacillati</taxon>
        <taxon>Bacillota</taxon>
        <taxon>Bacilli</taxon>
        <taxon>Bacillales</taxon>
        <taxon>Bacillaceae</taxon>
        <taxon>Alteribacter</taxon>
    </lineage>
</organism>
<gene>
    <name evidence="1" type="ORF">CR205_04700</name>
</gene>
<sequence>MRPEVLQQVRAKPELWKYLRLHPGWYRKLARNPASLQEMEKESRVFYGKTFPQRMDKIQNNVNLASMLFEMVRQMGQQS</sequence>
<dbReference type="Proteomes" id="UP000248066">
    <property type="component" value="Unassembled WGS sequence"/>
</dbReference>
<name>A0A2W0HW22_9BACI</name>
<protein>
    <recommendedName>
        <fullName evidence="3">YlbE-like protein</fullName>
    </recommendedName>
</protein>
<evidence type="ECO:0000313" key="2">
    <source>
        <dbReference type="Proteomes" id="UP000248066"/>
    </source>
</evidence>
<proteinExistence type="predicted"/>
<keyword evidence="2" id="KW-1185">Reference proteome</keyword>
<accession>A0A2W0HW22</accession>
<evidence type="ECO:0000313" key="1">
    <source>
        <dbReference type="EMBL" id="PYZ97898.1"/>
    </source>
</evidence>
<dbReference type="EMBL" id="PDOF01000001">
    <property type="protein sequence ID" value="PYZ97898.1"/>
    <property type="molecule type" value="Genomic_DNA"/>
</dbReference>
<dbReference type="InterPro" id="IPR025613">
    <property type="entry name" value="YlbE"/>
</dbReference>
<reference evidence="1 2" key="1">
    <citation type="submission" date="2017-10" db="EMBL/GenBank/DDBJ databases">
        <title>Bacillus sp. nov., a halophilic bacterium isolated from a Yangshapao Lake.</title>
        <authorList>
            <person name="Wang H."/>
        </authorList>
    </citation>
    <scope>NUCLEOTIDE SEQUENCE [LARGE SCALE GENOMIC DNA]</scope>
    <source>
        <strain evidence="1 2">YSP-3</strain>
    </source>
</reference>
<comment type="caution">
    <text evidence="1">The sequence shown here is derived from an EMBL/GenBank/DDBJ whole genome shotgun (WGS) entry which is preliminary data.</text>
</comment>
<evidence type="ECO:0008006" key="3">
    <source>
        <dbReference type="Google" id="ProtNLM"/>
    </source>
</evidence>
<dbReference type="Pfam" id="PF14003">
    <property type="entry name" value="YlbE"/>
    <property type="match status" value="1"/>
</dbReference>
<dbReference type="OrthoDB" id="1646085at2"/>